<dbReference type="PANTHER" id="PTHR43312:SF1">
    <property type="entry name" value="NADP-DEPENDENT OXIDOREDUCTASE DOMAIN-CONTAINING PROTEIN"/>
    <property type="match status" value="1"/>
</dbReference>
<dbReference type="GO" id="GO:0046872">
    <property type="term" value="F:metal ion binding"/>
    <property type="evidence" value="ECO:0007669"/>
    <property type="project" value="UniProtKB-KW"/>
</dbReference>
<evidence type="ECO:0000313" key="5">
    <source>
        <dbReference type="EMBL" id="MYL82146.1"/>
    </source>
</evidence>
<evidence type="ECO:0000313" key="6">
    <source>
        <dbReference type="Proteomes" id="UP000482487"/>
    </source>
</evidence>
<proteinExistence type="predicted"/>
<gene>
    <name evidence="5" type="ORF">GTA51_03205</name>
</gene>
<dbReference type="InterPro" id="IPR017896">
    <property type="entry name" value="4Fe4S_Fe-S-bd"/>
</dbReference>
<dbReference type="Proteomes" id="UP000482487">
    <property type="component" value="Unassembled WGS sequence"/>
</dbReference>
<keyword evidence="1" id="KW-0479">Metal-binding</keyword>
<dbReference type="Pfam" id="PF13187">
    <property type="entry name" value="Fer4_9"/>
    <property type="match status" value="1"/>
</dbReference>
<dbReference type="GO" id="GO:0051536">
    <property type="term" value="F:iron-sulfur cluster binding"/>
    <property type="evidence" value="ECO:0007669"/>
    <property type="project" value="UniProtKB-KW"/>
</dbReference>
<dbReference type="Gene3D" id="3.20.20.100">
    <property type="entry name" value="NADP-dependent oxidoreductase domain"/>
    <property type="match status" value="1"/>
</dbReference>
<dbReference type="InterPro" id="IPR023210">
    <property type="entry name" value="NADP_OxRdtase_dom"/>
</dbReference>
<keyword evidence="6" id="KW-1185">Reference proteome</keyword>
<dbReference type="RefSeq" id="WP_160958625.1">
    <property type="nucleotide sequence ID" value="NZ_WVUD01000003.1"/>
</dbReference>
<dbReference type="EMBL" id="WVUD01000003">
    <property type="protein sequence ID" value="MYL82146.1"/>
    <property type="molecule type" value="Genomic_DNA"/>
</dbReference>
<reference evidence="5 6" key="1">
    <citation type="submission" date="2020-01" db="EMBL/GenBank/DDBJ databases">
        <title>Genome sequence of Desulfovibrio aerotolerans DSM 16695(T).</title>
        <authorList>
            <person name="Karnachuk O."/>
            <person name="Avakyan M."/>
            <person name="Mardanov A."/>
            <person name="Kadnikov V."/>
            <person name="Ravin N."/>
        </authorList>
    </citation>
    <scope>NUCLEOTIDE SEQUENCE [LARGE SCALE GENOMIC DNA]</scope>
    <source>
        <strain evidence="5 6">DSM 16695</strain>
    </source>
</reference>
<dbReference type="SUPFAM" id="SSF46548">
    <property type="entry name" value="alpha-helical ferredoxin"/>
    <property type="match status" value="1"/>
</dbReference>
<sequence>MRTWELGTTGIVASAVGFGGIPIIRLDREAAAALLRHAVDRGFTFFDTANRYLDSEEKMGLAFAGLRDKVVIATKTGMRGAKEAMEELELSLTRLQTDRIDLYQPHQVSTPEDFETLLGPGGAMEALVKAREQGKILHIGVTSHSLEMARKLVATGLFATIQFPYNIVETEAAADLFPEARAKGMGILAMKPFAGGMLDDGELALRFLRREPDLLVLAGCDTAEQVDQAADVFSGEAVWTEADAAKAEAFRQELGSRFCRRCEYCQPCPQGVRITYAMMYKVVTKRLSPAKAVGFSGATMETVRECIDCGECATRCPYNLPIPEMLREYLALYDSHKQGAV</sequence>
<dbReference type="InterPro" id="IPR017900">
    <property type="entry name" value="4Fe4S_Fe_S_CS"/>
</dbReference>
<evidence type="ECO:0000256" key="3">
    <source>
        <dbReference type="ARBA" id="ARBA00023014"/>
    </source>
</evidence>
<dbReference type="Pfam" id="PF00248">
    <property type="entry name" value="Aldo_ket_red"/>
    <property type="match status" value="1"/>
</dbReference>
<dbReference type="PANTHER" id="PTHR43312">
    <property type="entry name" value="D-THREO-ALDOSE 1-DEHYDROGENASE"/>
    <property type="match status" value="1"/>
</dbReference>
<feature type="domain" description="4Fe-4S ferredoxin-type" evidence="4">
    <location>
        <begin position="296"/>
        <end position="326"/>
    </location>
</feature>
<dbReference type="PROSITE" id="PS00198">
    <property type="entry name" value="4FE4S_FER_1"/>
    <property type="match status" value="1"/>
</dbReference>
<evidence type="ECO:0000259" key="4">
    <source>
        <dbReference type="PROSITE" id="PS51379"/>
    </source>
</evidence>
<keyword evidence="2" id="KW-0408">Iron</keyword>
<dbReference type="OrthoDB" id="9773828at2"/>
<dbReference type="CDD" id="cd19100">
    <property type="entry name" value="AKR_unchar"/>
    <property type="match status" value="1"/>
</dbReference>
<dbReference type="AlphaFoldDB" id="A0A7C9IKF8"/>
<comment type="caution">
    <text evidence="5">The sequence shown here is derived from an EMBL/GenBank/DDBJ whole genome shotgun (WGS) entry which is preliminary data.</text>
</comment>
<dbReference type="SUPFAM" id="SSF51430">
    <property type="entry name" value="NAD(P)-linked oxidoreductase"/>
    <property type="match status" value="1"/>
</dbReference>
<name>A0A7C9IKF8_9BACT</name>
<protein>
    <submittedName>
        <fullName evidence="5">Aldo/keto reductase</fullName>
    </submittedName>
</protein>
<dbReference type="InterPro" id="IPR036812">
    <property type="entry name" value="NAD(P)_OxRdtase_dom_sf"/>
</dbReference>
<evidence type="ECO:0000256" key="2">
    <source>
        <dbReference type="ARBA" id="ARBA00023004"/>
    </source>
</evidence>
<accession>A0A7C9IKF8</accession>
<evidence type="ECO:0000256" key="1">
    <source>
        <dbReference type="ARBA" id="ARBA00022723"/>
    </source>
</evidence>
<dbReference type="InterPro" id="IPR053135">
    <property type="entry name" value="AKR2_Oxidoreductase"/>
</dbReference>
<organism evidence="5 6">
    <name type="scientific">Solidesulfovibrio aerotolerans</name>
    <dbReference type="NCBI Taxonomy" id="295255"/>
    <lineage>
        <taxon>Bacteria</taxon>
        <taxon>Pseudomonadati</taxon>
        <taxon>Thermodesulfobacteriota</taxon>
        <taxon>Desulfovibrionia</taxon>
        <taxon>Desulfovibrionales</taxon>
        <taxon>Desulfovibrionaceae</taxon>
        <taxon>Solidesulfovibrio</taxon>
    </lineage>
</organism>
<keyword evidence="3" id="KW-0411">Iron-sulfur</keyword>
<dbReference type="PROSITE" id="PS51379">
    <property type="entry name" value="4FE4S_FER_2"/>
    <property type="match status" value="1"/>
</dbReference>